<dbReference type="PIRSF" id="PIRSF018637">
    <property type="entry name" value="TrmK"/>
    <property type="match status" value="1"/>
</dbReference>
<reference evidence="1 2" key="2">
    <citation type="submission" date="2017-10" db="EMBL/GenBank/DDBJ databases">
        <authorList>
            <person name="Banno H."/>
            <person name="Chua N.-H."/>
        </authorList>
    </citation>
    <scope>NUCLEOTIDE SEQUENCE [LARGE SCALE GENOMIC DNA]</scope>
    <source>
        <strain evidence="1 2">JK623</strain>
    </source>
</reference>
<dbReference type="PANTHER" id="PTHR38451">
    <property type="entry name" value="TRNA (ADENINE(22)-N(1))-METHYLTRANSFERASE"/>
    <property type="match status" value="1"/>
</dbReference>
<sequence>MEAVAAMVTPGYKICDVGTDHAYIPIYLVQSGANPSALAMDLREGPLSRADEHIRDYHLEDRIATRLSDGIEALQDGEADSLIIAGMGGEVVLHILKAFPEKCRHFKEMILQPQSDVDKVRRYLRENDFKIVDEDMILEDGKYYPMFKVVPLSCGESWQKMKENARIVCDLYGPLLLRNGNPVLRKFLVKENKTLRSIQVGLETRTQTESIAIRLKEVELQLAYNEAAYSIMGEIINAGISD</sequence>
<dbReference type="Pfam" id="PF12847">
    <property type="entry name" value="Methyltransf_18"/>
    <property type="match status" value="1"/>
</dbReference>
<dbReference type="PANTHER" id="PTHR38451:SF1">
    <property type="entry name" value="TRNA (ADENINE(22)-N(1))-METHYLTRANSFERASE"/>
    <property type="match status" value="1"/>
</dbReference>
<dbReference type="Gene3D" id="3.40.50.150">
    <property type="entry name" value="Vaccinia Virus protein VP39"/>
    <property type="match status" value="1"/>
</dbReference>
<proteinExistence type="predicted"/>
<reference evidence="1 2" key="1">
    <citation type="submission" date="2017-10" db="EMBL/GenBank/DDBJ databases">
        <title>Resolving the taxonomy of Roseburia spp., Eubacterium rectale and Agathobacter spp. through phylogenomic analysis.</title>
        <authorList>
            <person name="Sheridan P.O."/>
            <person name="Walker A.W."/>
            <person name="Duncan S.H."/>
            <person name="Scott K.P."/>
            <person name="Toole P.W.O."/>
            <person name="Luis P."/>
            <person name="Flint H.J."/>
        </authorList>
    </citation>
    <scope>NUCLEOTIDE SEQUENCE [LARGE SCALE GENOMIC DNA]</scope>
    <source>
        <strain evidence="1 2">JK623</strain>
    </source>
</reference>
<dbReference type="GO" id="GO:0160105">
    <property type="term" value="F:tRNA (adenine(22)-N1)-methyltransferase activity"/>
    <property type="evidence" value="ECO:0007669"/>
    <property type="project" value="InterPro"/>
</dbReference>
<keyword evidence="2" id="KW-1185">Reference proteome</keyword>
<comment type="caution">
    <text evidence="1">The sequence shown here is derived from an EMBL/GenBank/DDBJ whole genome shotgun (WGS) entry which is preliminary data.</text>
</comment>
<accession>A0A2G3E3J9</accession>
<dbReference type="InterPro" id="IPR006901">
    <property type="entry name" value="TrmK"/>
</dbReference>
<dbReference type="AlphaFoldDB" id="A0A2G3E3J9"/>
<organism evidence="1 2">
    <name type="scientific">Agathobacter ruminis</name>
    <dbReference type="NCBI Taxonomy" id="1712665"/>
    <lineage>
        <taxon>Bacteria</taxon>
        <taxon>Bacillati</taxon>
        <taxon>Bacillota</taxon>
        <taxon>Clostridia</taxon>
        <taxon>Lachnospirales</taxon>
        <taxon>Lachnospiraceae</taxon>
        <taxon>Agathobacter</taxon>
    </lineage>
</organism>
<keyword evidence="1" id="KW-0489">Methyltransferase</keyword>
<dbReference type="EMBL" id="PDYG01000029">
    <property type="protein sequence ID" value="PHU37834.1"/>
    <property type="molecule type" value="Genomic_DNA"/>
</dbReference>
<dbReference type="SUPFAM" id="SSF53335">
    <property type="entry name" value="S-adenosyl-L-methionine-dependent methyltransferases"/>
    <property type="match status" value="1"/>
</dbReference>
<dbReference type="Proteomes" id="UP000224563">
    <property type="component" value="Unassembled WGS sequence"/>
</dbReference>
<dbReference type="InterPro" id="IPR029063">
    <property type="entry name" value="SAM-dependent_MTases_sf"/>
</dbReference>
<evidence type="ECO:0000313" key="1">
    <source>
        <dbReference type="EMBL" id="PHU37834.1"/>
    </source>
</evidence>
<protein>
    <submittedName>
        <fullName evidence="1">SAM-dependent methyltransferase</fullName>
    </submittedName>
</protein>
<keyword evidence="1" id="KW-0808">Transferase</keyword>
<dbReference type="GO" id="GO:0032259">
    <property type="term" value="P:methylation"/>
    <property type="evidence" value="ECO:0007669"/>
    <property type="project" value="UniProtKB-KW"/>
</dbReference>
<gene>
    <name evidence="1" type="ORF">CSX02_05915</name>
</gene>
<evidence type="ECO:0000313" key="2">
    <source>
        <dbReference type="Proteomes" id="UP000224563"/>
    </source>
</evidence>
<name>A0A2G3E3J9_9FIRM</name>